<dbReference type="PROSITE" id="PS51157">
    <property type="entry name" value="ZF_UBR"/>
    <property type="match status" value="1"/>
</dbReference>
<evidence type="ECO:0000256" key="1">
    <source>
        <dbReference type="ARBA" id="ARBA00022723"/>
    </source>
</evidence>
<keyword evidence="3" id="KW-0862">Zinc</keyword>
<gene>
    <name evidence="7" type="ORF">JAAARDRAFT_60941</name>
</gene>
<dbReference type="InterPro" id="IPR019787">
    <property type="entry name" value="Znf_PHD-finger"/>
</dbReference>
<dbReference type="PANTHER" id="PTHR13513">
    <property type="entry name" value="E3 UBIQUITIN-PROTEIN LIGASE UBR7"/>
    <property type="match status" value="1"/>
</dbReference>
<feature type="domain" description="UBR-type" evidence="6">
    <location>
        <begin position="33"/>
        <end position="99"/>
    </location>
</feature>
<dbReference type="OrthoDB" id="5795902at2759"/>
<dbReference type="SUPFAM" id="SSF57903">
    <property type="entry name" value="FYVE/PHD zinc finger"/>
    <property type="match status" value="1"/>
</dbReference>
<feature type="region of interest" description="Disordered" evidence="5">
    <location>
        <begin position="155"/>
        <end position="188"/>
    </location>
</feature>
<evidence type="ECO:0000256" key="4">
    <source>
        <dbReference type="PROSITE-ProRule" id="PRU00508"/>
    </source>
</evidence>
<dbReference type="PANTHER" id="PTHR13513:SF9">
    <property type="entry name" value="E3 UBIQUITIN-PROTEIN LIGASE UBR7-RELATED"/>
    <property type="match status" value="1"/>
</dbReference>
<organism evidence="7 8">
    <name type="scientific">Jaapia argillacea MUCL 33604</name>
    <dbReference type="NCBI Taxonomy" id="933084"/>
    <lineage>
        <taxon>Eukaryota</taxon>
        <taxon>Fungi</taxon>
        <taxon>Dikarya</taxon>
        <taxon>Basidiomycota</taxon>
        <taxon>Agaricomycotina</taxon>
        <taxon>Agaricomycetes</taxon>
        <taxon>Agaricomycetidae</taxon>
        <taxon>Jaapiales</taxon>
        <taxon>Jaapiaceae</taxon>
        <taxon>Jaapia</taxon>
    </lineage>
</organism>
<dbReference type="InParanoid" id="A0A067PJ12"/>
<feature type="compositionally biased region" description="Low complexity" evidence="5">
    <location>
        <begin position="279"/>
        <end position="291"/>
    </location>
</feature>
<dbReference type="Gene3D" id="3.30.40.10">
    <property type="entry name" value="Zinc/RING finger domain, C3HC4 (zinc finger)"/>
    <property type="match status" value="1"/>
</dbReference>
<evidence type="ECO:0000256" key="3">
    <source>
        <dbReference type="ARBA" id="ARBA00022833"/>
    </source>
</evidence>
<evidence type="ECO:0000256" key="5">
    <source>
        <dbReference type="SAM" id="MobiDB-lite"/>
    </source>
</evidence>
<dbReference type="GO" id="GO:0008270">
    <property type="term" value="F:zinc ion binding"/>
    <property type="evidence" value="ECO:0007669"/>
    <property type="project" value="UniProtKB-KW"/>
</dbReference>
<dbReference type="Proteomes" id="UP000027265">
    <property type="component" value="Unassembled WGS sequence"/>
</dbReference>
<dbReference type="AlphaFoldDB" id="A0A067PJ12"/>
<dbReference type="InterPro" id="IPR013083">
    <property type="entry name" value="Znf_RING/FYVE/PHD"/>
</dbReference>
<dbReference type="FunCoup" id="A0A067PJ12">
    <property type="interactions" value="610"/>
</dbReference>
<feature type="compositionally biased region" description="Basic and acidic residues" evidence="5">
    <location>
        <begin position="261"/>
        <end position="276"/>
    </location>
</feature>
<dbReference type="Pfam" id="PF00628">
    <property type="entry name" value="PHD"/>
    <property type="match status" value="1"/>
</dbReference>
<evidence type="ECO:0000256" key="2">
    <source>
        <dbReference type="ARBA" id="ARBA00022771"/>
    </source>
</evidence>
<dbReference type="GO" id="GO:0005737">
    <property type="term" value="C:cytoplasm"/>
    <property type="evidence" value="ECO:0007669"/>
    <property type="project" value="TreeGrafter"/>
</dbReference>
<proteinExistence type="predicted"/>
<dbReference type="InterPro" id="IPR011011">
    <property type="entry name" value="Znf_FYVE_PHD"/>
</dbReference>
<dbReference type="SMART" id="SM00396">
    <property type="entry name" value="ZnF_UBR1"/>
    <property type="match status" value="1"/>
</dbReference>
<dbReference type="EMBL" id="KL197731">
    <property type="protein sequence ID" value="KDQ53835.1"/>
    <property type="molecule type" value="Genomic_DNA"/>
</dbReference>
<dbReference type="STRING" id="933084.A0A067PJ12"/>
<accession>A0A067PJ12</accession>
<protein>
    <recommendedName>
        <fullName evidence="6">UBR-type domain-containing protein</fullName>
    </recommendedName>
</protein>
<feature type="zinc finger region" description="UBR-type" evidence="4">
    <location>
        <begin position="33"/>
        <end position="99"/>
    </location>
</feature>
<evidence type="ECO:0000259" key="6">
    <source>
        <dbReference type="PROSITE" id="PS51157"/>
    </source>
</evidence>
<dbReference type="InterPro" id="IPR040204">
    <property type="entry name" value="UBR7"/>
</dbReference>
<sequence length="420" mass="46603">MTSGDQTDTFTNILASHQDLIQDAAEALPHSFSSCTYSLGPLRQAVYLCLTCEVPRGICSACSIACHTDHEQVELFPKRNFRCDCPTSAIPHQCTLHGDGAVEEENKGNGYGQNFRGLFCRCGRKYDAKTERETMVQCVACEDWFHESCLNLRERPSSREPTPIPTANEQVDDDEARSEASSSGLPPPLLSASDYESLICGACVSNIPILKRWAGTQGVMMVIRDDEKSPWKILGSTEGDNVVDVVDESPITTGQVGSKRPHLESVDEHEERETKRPRGSPSSPSSPSRCLAPPPNPISQKILSTGAPDLGVGDIFLTEGWRERWCQCTSCLPSLQAHPWLVEEEETYEPPEDPDSGLTLEELGLRALQRLPRDRALDGIRAFNEMRDDLMKYLRPFAQEGKVVREEDVKAFFEERNAGS</sequence>
<dbReference type="InterPro" id="IPR047506">
    <property type="entry name" value="UBR7-like_UBR-box"/>
</dbReference>
<keyword evidence="8" id="KW-1185">Reference proteome</keyword>
<dbReference type="GO" id="GO:0061630">
    <property type="term" value="F:ubiquitin protein ligase activity"/>
    <property type="evidence" value="ECO:0007669"/>
    <property type="project" value="InterPro"/>
</dbReference>
<keyword evidence="1" id="KW-0479">Metal-binding</keyword>
<evidence type="ECO:0000313" key="7">
    <source>
        <dbReference type="EMBL" id="KDQ53835.1"/>
    </source>
</evidence>
<evidence type="ECO:0000313" key="8">
    <source>
        <dbReference type="Proteomes" id="UP000027265"/>
    </source>
</evidence>
<feature type="region of interest" description="Disordered" evidence="5">
    <location>
        <begin position="250"/>
        <end position="305"/>
    </location>
</feature>
<dbReference type="Pfam" id="PF02207">
    <property type="entry name" value="zf-UBR"/>
    <property type="match status" value="1"/>
</dbReference>
<dbReference type="CDD" id="cd19677">
    <property type="entry name" value="UBR-box_UBR7"/>
    <property type="match status" value="1"/>
</dbReference>
<dbReference type="SMART" id="SM00249">
    <property type="entry name" value="PHD"/>
    <property type="match status" value="1"/>
</dbReference>
<reference evidence="8" key="1">
    <citation type="journal article" date="2014" name="Proc. Natl. Acad. Sci. U.S.A.">
        <title>Extensive sampling of basidiomycete genomes demonstrates inadequacy of the white-rot/brown-rot paradigm for wood decay fungi.</title>
        <authorList>
            <person name="Riley R."/>
            <person name="Salamov A.A."/>
            <person name="Brown D.W."/>
            <person name="Nagy L.G."/>
            <person name="Floudas D."/>
            <person name="Held B.W."/>
            <person name="Levasseur A."/>
            <person name="Lombard V."/>
            <person name="Morin E."/>
            <person name="Otillar R."/>
            <person name="Lindquist E.A."/>
            <person name="Sun H."/>
            <person name="LaButti K.M."/>
            <person name="Schmutz J."/>
            <person name="Jabbour D."/>
            <person name="Luo H."/>
            <person name="Baker S.E."/>
            <person name="Pisabarro A.G."/>
            <person name="Walton J.D."/>
            <person name="Blanchette R.A."/>
            <person name="Henrissat B."/>
            <person name="Martin F."/>
            <person name="Cullen D."/>
            <person name="Hibbett D.S."/>
            <person name="Grigoriev I.V."/>
        </authorList>
    </citation>
    <scope>NUCLEOTIDE SEQUENCE [LARGE SCALE GENOMIC DNA]</scope>
    <source>
        <strain evidence="8">MUCL 33604</strain>
    </source>
</reference>
<name>A0A067PJ12_9AGAM</name>
<dbReference type="InterPro" id="IPR003126">
    <property type="entry name" value="Znf_UBR"/>
</dbReference>
<keyword evidence="2" id="KW-0863">Zinc-finger</keyword>
<dbReference type="HOGENOM" id="CLU_025221_1_0_1"/>
<dbReference type="InterPro" id="IPR001965">
    <property type="entry name" value="Znf_PHD"/>
</dbReference>